<comment type="caution">
    <text evidence="1">The sequence shown here is derived from an EMBL/GenBank/DDBJ whole genome shotgun (WGS) entry which is preliminary data.</text>
</comment>
<dbReference type="EMBL" id="MAYW01000050">
    <property type="protein sequence ID" value="ODS32756.1"/>
    <property type="molecule type" value="Genomic_DNA"/>
</dbReference>
<organism evidence="1 2">
    <name type="scientific">Candidatus Scalindua rubra</name>
    <dbReference type="NCBI Taxonomy" id="1872076"/>
    <lineage>
        <taxon>Bacteria</taxon>
        <taxon>Pseudomonadati</taxon>
        <taxon>Planctomycetota</taxon>
        <taxon>Candidatus Brocadiia</taxon>
        <taxon>Candidatus Brocadiales</taxon>
        <taxon>Candidatus Scalinduaceae</taxon>
        <taxon>Candidatus Scalindua</taxon>
    </lineage>
</organism>
<dbReference type="Proteomes" id="UP000094056">
    <property type="component" value="Unassembled WGS sequence"/>
</dbReference>
<feature type="non-terminal residue" evidence="1">
    <location>
        <position position="41"/>
    </location>
</feature>
<sequence length="41" mass="4602">MMPIIVEDSVEHKTPNGLKVQRLEDLGEIELILLSGEEDPN</sequence>
<proteinExistence type="predicted"/>
<evidence type="ECO:0000313" key="2">
    <source>
        <dbReference type="Proteomes" id="UP000094056"/>
    </source>
</evidence>
<gene>
    <name evidence="1" type="ORF">SCARUB_02139</name>
</gene>
<protein>
    <submittedName>
        <fullName evidence="1">Uncharacterized protein</fullName>
    </submittedName>
</protein>
<evidence type="ECO:0000313" key="1">
    <source>
        <dbReference type="EMBL" id="ODS32756.1"/>
    </source>
</evidence>
<dbReference type="AlphaFoldDB" id="A0A1E3XAV1"/>
<reference evidence="1 2" key="1">
    <citation type="submission" date="2016-07" db="EMBL/GenBank/DDBJ databases">
        <title>Draft genome of Scalindua rubra, obtained from a brine-seawater interface in the Red Sea, sheds light on salt adaptation in anammox bacteria.</title>
        <authorList>
            <person name="Speth D.R."/>
            <person name="Lagkouvardos I."/>
            <person name="Wang Y."/>
            <person name="Qian P.-Y."/>
            <person name="Dutilh B.E."/>
            <person name="Jetten M.S."/>
        </authorList>
    </citation>
    <scope>NUCLEOTIDE SEQUENCE [LARGE SCALE GENOMIC DNA]</scope>
    <source>
        <strain evidence="1">BSI-1</strain>
    </source>
</reference>
<accession>A0A1E3XAV1</accession>
<name>A0A1E3XAV1_9BACT</name>